<dbReference type="InterPro" id="IPR013940">
    <property type="entry name" value="Spo22/ZIP4/TEX11"/>
</dbReference>
<gene>
    <name evidence="2" type="ORF">PMG11_00101</name>
</gene>
<name>A0A0F7TFJ2_PENBI</name>
<dbReference type="PANTHER" id="PTHR40375">
    <property type="entry name" value="SPORULATION-SPECIFIC PROTEIN 22"/>
    <property type="match status" value="1"/>
</dbReference>
<dbReference type="Proteomes" id="UP000042958">
    <property type="component" value="Unassembled WGS sequence"/>
</dbReference>
<dbReference type="GO" id="GO:0051321">
    <property type="term" value="P:meiotic cell cycle"/>
    <property type="evidence" value="ECO:0007669"/>
    <property type="project" value="UniProtKB-KW"/>
</dbReference>
<evidence type="ECO:0000313" key="3">
    <source>
        <dbReference type="Proteomes" id="UP000042958"/>
    </source>
</evidence>
<evidence type="ECO:0000313" key="2">
    <source>
        <dbReference type="EMBL" id="CEJ53758.1"/>
    </source>
</evidence>
<keyword evidence="1" id="KW-0469">Meiosis</keyword>
<evidence type="ECO:0000256" key="1">
    <source>
        <dbReference type="ARBA" id="ARBA00023254"/>
    </source>
</evidence>
<sequence>MVSSAASVLVDQAAALVTATRQWQIESPIDAFKADLEDSLEAIEEQIERISDMAKPLSSDRSRLDSMGTELWNACRIQVMEASPSNRDSMAINIRVLAIAVALLDLASPFNPPGHIRILELGIEAARVCMDTTYLDSALKLIKVAAKRLDPLETYVPEIDQVHLSALSAEYYMLRVHLACQQGRHDIADHLFSKVPLKSALKNRSHVIERCLCIGRGSLEAGQNEAAIKWLDIALGELQENLDYQGLNSGNFELQIRHTLACAYMKIDTPEAARKLEGQTAVLLTKYGDTPAVHLLELEIIRREENPSSDEFFRVLRAIIEKLDYTEEYLNVALGYIKYSMRLSIGLAFEMHHLLLKSLPCDKRGWIEECFLWLAWMVSSAPDELEVPEETCMMAMNDALGFLKYRGIEIMSQEATHVFITILLSMLENPEASSHRQIAEKWCLLTLNTKVFNDCFTSAKFNLQKRLATVFFGNNNLLLARQTLDRILTEKETKSDLKIQCLLFKLGLHDKKNVYLKDYALELSLPDQLEFFGGCAVEADRLNKSNVVIDCILEFMSLTTLREISQEGGPVDEARSDLVKSLSAANSISFPLSMLSSVMEKEQAVCSENVLDLTYSGKTQVLGIALG</sequence>
<reference evidence="3" key="1">
    <citation type="journal article" date="2015" name="Genome Announc.">
        <title>Draft genome sequence of the fungus Penicillium brasilianum MG11.</title>
        <authorList>
            <person name="Horn F."/>
            <person name="Linde J."/>
            <person name="Mattern D.J."/>
            <person name="Walther G."/>
            <person name="Guthke R."/>
            <person name="Brakhage A.A."/>
            <person name="Valiante V."/>
        </authorList>
    </citation>
    <scope>NUCLEOTIDE SEQUENCE [LARGE SCALE GENOMIC DNA]</scope>
    <source>
        <strain evidence="3">MG11</strain>
    </source>
</reference>
<dbReference type="OrthoDB" id="65716at2759"/>
<dbReference type="AlphaFoldDB" id="A0A0F7TFJ2"/>
<evidence type="ECO:0008006" key="4">
    <source>
        <dbReference type="Google" id="ProtNLM"/>
    </source>
</evidence>
<dbReference type="Pfam" id="PF08631">
    <property type="entry name" value="SPO22"/>
    <property type="match status" value="1"/>
</dbReference>
<organism evidence="2 3">
    <name type="scientific">Penicillium brasilianum</name>
    <dbReference type="NCBI Taxonomy" id="104259"/>
    <lineage>
        <taxon>Eukaryota</taxon>
        <taxon>Fungi</taxon>
        <taxon>Dikarya</taxon>
        <taxon>Ascomycota</taxon>
        <taxon>Pezizomycotina</taxon>
        <taxon>Eurotiomycetes</taxon>
        <taxon>Eurotiomycetidae</taxon>
        <taxon>Eurotiales</taxon>
        <taxon>Aspergillaceae</taxon>
        <taxon>Penicillium</taxon>
    </lineage>
</organism>
<accession>A0A0F7TFJ2</accession>
<dbReference type="EMBL" id="CDHK01000001">
    <property type="protein sequence ID" value="CEJ53758.1"/>
    <property type="molecule type" value="Genomic_DNA"/>
</dbReference>
<protein>
    <recommendedName>
        <fullName evidence="4">Protein ZIP4 homolog</fullName>
    </recommendedName>
</protein>
<dbReference type="PANTHER" id="PTHR40375:SF2">
    <property type="entry name" value="SPORULATION-SPECIFIC PROTEIN 22"/>
    <property type="match status" value="1"/>
</dbReference>
<proteinExistence type="predicted"/>
<dbReference type="GO" id="GO:0090173">
    <property type="term" value="P:regulation of synaptonemal complex assembly"/>
    <property type="evidence" value="ECO:0007669"/>
    <property type="project" value="InterPro"/>
</dbReference>
<dbReference type="InterPro" id="IPR039057">
    <property type="entry name" value="Spo22/ZIP4"/>
</dbReference>
<dbReference type="STRING" id="104259.A0A0F7TFJ2"/>
<keyword evidence="3" id="KW-1185">Reference proteome</keyword>